<evidence type="ECO:0000313" key="3">
    <source>
        <dbReference type="Proteomes" id="UP000281028"/>
    </source>
</evidence>
<comment type="caution">
    <text evidence="2">The sequence shown here is derived from an EMBL/GenBank/DDBJ whole genome shotgun (WGS) entry which is preliminary data.</text>
</comment>
<dbReference type="RefSeq" id="WP_127039028.1">
    <property type="nucleotide sequence ID" value="NZ_JAABOK010000019.1"/>
</dbReference>
<dbReference type="EMBL" id="RIAR02000001">
    <property type="protein sequence ID" value="NSL87645.1"/>
    <property type="molecule type" value="Genomic_DNA"/>
</dbReference>
<reference evidence="2" key="1">
    <citation type="submission" date="2020-05" db="EMBL/GenBank/DDBJ databases">
        <title>Chitinophaga laudate sp. nov., isolated from a tropical peat swamp.</title>
        <authorList>
            <person name="Goh C.B.S."/>
            <person name="Lee M.S."/>
            <person name="Parimannan S."/>
            <person name="Pasbakhsh P."/>
            <person name="Yule C.M."/>
            <person name="Rajandas H."/>
            <person name="Loke S."/>
            <person name="Croft L."/>
            <person name="Tan J.B.L."/>
        </authorList>
    </citation>
    <scope>NUCLEOTIDE SEQUENCE</scope>
    <source>
        <strain evidence="2">Mgbs1</strain>
    </source>
</reference>
<dbReference type="AlphaFoldDB" id="A0A433WHU3"/>
<organism evidence="2 3">
    <name type="scientific">Chitinophaga solisilvae</name>
    <dbReference type="NCBI Taxonomy" id="1233460"/>
    <lineage>
        <taxon>Bacteria</taxon>
        <taxon>Pseudomonadati</taxon>
        <taxon>Bacteroidota</taxon>
        <taxon>Chitinophagia</taxon>
        <taxon>Chitinophagales</taxon>
        <taxon>Chitinophagaceae</taxon>
        <taxon>Chitinophaga</taxon>
    </lineage>
</organism>
<gene>
    <name evidence="2" type="ORF">ECE50_012430</name>
</gene>
<dbReference type="SUPFAM" id="SSF159888">
    <property type="entry name" value="YdhG-like"/>
    <property type="match status" value="1"/>
</dbReference>
<accession>A0A433WHU3</accession>
<proteinExistence type="predicted"/>
<dbReference type="Pfam" id="PF08818">
    <property type="entry name" value="DUF1801"/>
    <property type="match status" value="1"/>
</dbReference>
<evidence type="ECO:0000259" key="1">
    <source>
        <dbReference type="Pfam" id="PF08818"/>
    </source>
</evidence>
<evidence type="ECO:0000313" key="2">
    <source>
        <dbReference type="EMBL" id="NSL87645.1"/>
    </source>
</evidence>
<feature type="domain" description="YdhG-like" evidence="1">
    <location>
        <begin position="22"/>
        <end position="117"/>
    </location>
</feature>
<protein>
    <recommendedName>
        <fullName evidence="1">YdhG-like domain-containing protein</fullName>
    </recommendedName>
</protein>
<dbReference type="OrthoDB" id="1121167at2"/>
<name>A0A433WHU3_9BACT</name>
<sequence length="126" mass="13730">MKKDDDILTFLSGYPAPVAVRAQQLRQLLLELLPGVTEQPDMPARMIAYCYGQTYAALVCTIIPSQKGVKLGFYKGISLPDPQGILKGAGKISRYVDITDDHIIADPSLAAMIRAALAACRERLQP</sequence>
<keyword evidence="3" id="KW-1185">Reference proteome</keyword>
<dbReference type="Proteomes" id="UP000281028">
    <property type="component" value="Unassembled WGS sequence"/>
</dbReference>
<dbReference type="InterPro" id="IPR014922">
    <property type="entry name" value="YdhG-like"/>
</dbReference>